<name>A0A811QU10_9POAL</name>
<dbReference type="InterPro" id="IPR050148">
    <property type="entry name" value="Terpene_synthase-like"/>
</dbReference>
<dbReference type="AlphaFoldDB" id="A0A811QU10"/>
<dbReference type="GO" id="GO:0016102">
    <property type="term" value="P:diterpenoid biosynthetic process"/>
    <property type="evidence" value="ECO:0007669"/>
    <property type="project" value="TreeGrafter"/>
</dbReference>
<comment type="caution">
    <text evidence="4">The sequence shown here is derived from an EMBL/GenBank/DDBJ whole genome shotgun (WGS) entry which is preliminary data.</text>
</comment>
<reference evidence="4" key="1">
    <citation type="submission" date="2020-10" db="EMBL/GenBank/DDBJ databases">
        <authorList>
            <person name="Han B."/>
            <person name="Lu T."/>
            <person name="Zhao Q."/>
            <person name="Huang X."/>
            <person name="Zhao Y."/>
        </authorList>
    </citation>
    <scope>NUCLEOTIDE SEQUENCE</scope>
</reference>
<accession>A0A811QU10</accession>
<dbReference type="PANTHER" id="PTHR31739">
    <property type="entry name" value="ENT-COPALYL DIPHOSPHATE SYNTHASE, CHLOROPLASTIC"/>
    <property type="match status" value="1"/>
</dbReference>
<dbReference type="SUPFAM" id="SSF48576">
    <property type="entry name" value="Terpenoid synthases"/>
    <property type="match status" value="1"/>
</dbReference>
<dbReference type="InterPro" id="IPR008930">
    <property type="entry name" value="Terpenoid_cyclase/PrenylTrfase"/>
</dbReference>
<gene>
    <name evidence="4" type="ORF">NCGR_LOCUS43092</name>
</gene>
<dbReference type="Gene3D" id="1.50.10.130">
    <property type="entry name" value="Terpene synthase, N-terminal domain"/>
    <property type="match status" value="1"/>
</dbReference>
<feature type="domain" description="Terpene synthase N-terminal" evidence="2">
    <location>
        <begin position="1"/>
        <end position="131"/>
    </location>
</feature>
<evidence type="ECO:0000256" key="1">
    <source>
        <dbReference type="ARBA" id="ARBA00022723"/>
    </source>
</evidence>
<evidence type="ECO:0000259" key="2">
    <source>
        <dbReference type="Pfam" id="PF01397"/>
    </source>
</evidence>
<dbReference type="GO" id="GO:0010333">
    <property type="term" value="F:terpene synthase activity"/>
    <property type="evidence" value="ECO:0007669"/>
    <property type="project" value="InterPro"/>
</dbReference>
<dbReference type="Pfam" id="PF03936">
    <property type="entry name" value="Terpene_synth_C"/>
    <property type="match status" value="2"/>
</dbReference>
<dbReference type="Proteomes" id="UP000604825">
    <property type="component" value="Unassembled WGS sequence"/>
</dbReference>
<dbReference type="Pfam" id="PF01397">
    <property type="entry name" value="Terpene_synth"/>
    <property type="match status" value="1"/>
</dbReference>
<dbReference type="GO" id="GO:0000287">
    <property type="term" value="F:magnesium ion binding"/>
    <property type="evidence" value="ECO:0007669"/>
    <property type="project" value="InterPro"/>
</dbReference>
<dbReference type="InterPro" id="IPR036965">
    <property type="entry name" value="Terpene_synth_N_sf"/>
</dbReference>
<evidence type="ECO:0000313" key="4">
    <source>
        <dbReference type="EMBL" id="CAD6259655.1"/>
    </source>
</evidence>
<evidence type="ECO:0000259" key="3">
    <source>
        <dbReference type="Pfam" id="PF03936"/>
    </source>
</evidence>
<evidence type="ECO:0000313" key="5">
    <source>
        <dbReference type="Proteomes" id="UP000604825"/>
    </source>
</evidence>
<sequence length="463" mass="53225">MGIFRYFAGEIKRVLDRTYRCWLQTHEEIMVDTATCAMAFRILRMNGYDVSSDELYHVAEASGFHNDSLGGYLNDTRTFLESHKASTVSISEDEFILDTIGSWSGTLLREQLGSRGALRRTTLFREVEHALDCPFYTTLDRLDHRWTIENFNVTSHHMLETTYLSSRYTSRDILALAIRDFSSSQFTYQQELQQLESWVKECRLDQLPFARQKLAYFYLSAAGTMFPPELSYARILWAKNGVLTTIVDDFFDVGGSKEELENLVTLVEMWDEHHKIEFYTEQVEIVFSSIYNSVNQLGAKASLLQDRNVTKHLIQIIPESVVKDPEYNELFRLMSTCGRLLNDVQTFEREYGEGKLNSVSLLVLHGGCTSISEARRELQKPIDTCRRDLLRLVLREEGAVPRPCKELFWEMCKVCYFYSGSDGFSSPVEKAREVDAVINEPLKLQGSHASLVAACCVRETKPR</sequence>
<organism evidence="4 5">
    <name type="scientific">Miscanthus lutarioriparius</name>
    <dbReference type="NCBI Taxonomy" id="422564"/>
    <lineage>
        <taxon>Eukaryota</taxon>
        <taxon>Viridiplantae</taxon>
        <taxon>Streptophyta</taxon>
        <taxon>Embryophyta</taxon>
        <taxon>Tracheophyta</taxon>
        <taxon>Spermatophyta</taxon>
        <taxon>Magnoliopsida</taxon>
        <taxon>Liliopsida</taxon>
        <taxon>Poales</taxon>
        <taxon>Poaceae</taxon>
        <taxon>PACMAD clade</taxon>
        <taxon>Panicoideae</taxon>
        <taxon>Andropogonodae</taxon>
        <taxon>Andropogoneae</taxon>
        <taxon>Saccharinae</taxon>
        <taxon>Miscanthus</taxon>
    </lineage>
</organism>
<proteinExistence type="predicted"/>
<protein>
    <submittedName>
        <fullName evidence="4">Uncharacterized protein</fullName>
    </submittedName>
</protein>
<dbReference type="OrthoDB" id="2343925at2759"/>
<dbReference type="PANTHER" id="PTHR31739:SF16">
    <property type="entry name" value="ENT-KAURENE SYNTHASE-LIKE 3"/>
    <property type="match status" value="1"/>
</dbReference>
<dbReference type="InterPro" id="IPR008949">
    <property type="entry name" value="Isoprenoid_synthase_dom_sf"/>
</dbReference>
<keyword evidence="5" id="KW-1185">Reference proteome</keyword>
<dbReference type="Gene3D" id="1.10.600.10">
    <property type="entry name" value="Farnesyl Diphosphate Synthase"/>
    <property type="match status" value="2"/>
</dbReference>
<keyword evidence="1" id="KW-0479">Metal-binding</keyword>
<dbReference type="InterPro" id="IPR001906">
    <property type="entry name" value="Terpene_synth_N"/>
</dbReference>
<feature type="domain" description="Terpene synthase metal-binding" evidence="3">
    <location>
        <begin position="326"/>
        <end position="388"/>
    </location>
</feature>
<dbReference type="InterPro" id="IPR005630">
    <property type="entry name" value="Terpene_synthase_metal-bd"/>
</dbReference>
<dbReference type="SUPFAM" id="SSF48239">
    <property type="entry name" value="Terpenoid cyclases/Protein prenyltransferases"/>
    <property type="match status" value="1"/>
</dbReference>
<dbReference type="EMBL" id="CAJGYO010000011">
    <property type="protein sequence ID" value="CAD6259655.1"/>
    <property type="molecule type" value="Genomic_DNA"/>
</dbReference>
<feature type="domain" description="Terpene synthase metal-binding" evidence="3">
    <location>
        <begin position="200"/>
        <end position="318"/>
    </location>
</feature>